<reference evidence="1 2" key="1">
    <citation type="journal article" date="2009" name="Nature">
        <title>Evolution of pathogenicity and sexual reproduction in eight Candida genomes.</title>
        <authorList>
            <person name="Butler G."/>
            <person name="Rasmussen M.D."/>
            <person name="Lin M.F."/>
            <person name="Santos M.A."/>
            <person name="Sakthikumar S."/>
            <person name="Munro C.A."/>
            <person name="Rheinbay E."/>
            <person name="Grabherr M."/>
            <person name="Forche A."/>
            <person name="Reedy J.L."/>
            <person name="Agrafioti I."/>
            <person name="Arnaud M.B."/>
            <person name="Bates S."/>
            <person name="Brown A.J."/>
            <person name="Brunke S."/>
            <person name="Costanzo M.C."/>
            <person name="Fitzpatrick D.A."/>
            <person name="de Groot P.W."/>
            <person name="Harris D."/>
            <person name="Hoyer L.L."/>
            <person name="Hube B."/>
            <person name="Klis F.M."/>
            <person name="Kodira C."/>
            <person name="Lennard N."/>
            <person name="Logue M.E."/>
            <person name="Martin R."/>
            <person name="Neiman A.M."/>
            <person name="Nikolaou E."/>
            <person name="Quail M.A."/>
            <person name="Quinn J."/>
            <person name="Santos M.C."/>
            <person name="Schmitzberger F.F."/>
            <person name="Sherlock G."/>
            <person name="Shah P."/>
            <person name="Silverstein K.A."/>
            <person name="Skrzypek M.S."/>
            <person name="Soll D."/>
            <person name="Staggs R."/>
            <person name="Stansfield I."/>
            <person name="Stumpf M.P."/>
            <person name="Sudbery P.E."/>
            <person name="Srikantha T."/>
            <person name="Zeng Q."/>
            <person name="Berman J."/>
            <person name="Berriman M."/>
            <person name="Heitman J."/>
            <person name="Gow N.A."/>
            <person name="Lorenz M.C."/>
            <person name="Birren B.W."/>
            <person name="Kellis M."/>
            <person name="Cuomo C.A."/>
        </authorList>
    </citation>
    <scope>NUCLEOTIDE SEQUENCE [LARGE SCALE GENOMIC DNA]</scope>
    <source>
        <strain evidence="1 2">ATCC 42720</strain>
    </source>
</reference>
<gene>
    <name evidence="1" type="ORF">CLUG_05587</name>
</gene>
<evidence type="ECO:0000313" key="1">
    <source>
        <dbReference type="EMBL" id="EEQ41459.1"/>
    </source>
</evidence>
<dbReference type="Proteomes" id="UP000007703">
    <property type="component" value="Unassembled WGS sequence"/>
</dbReference>
<accession>C4YBK9</accession>
<dbReference type="VEuPathDB" id="FungiDB:CLUG_05587"/>
<name>C4YBK9_CLAL4</name>
<dbReference type="EMBL" id="CH408082">
    <property type="protein sequence ID" value="EEQ41459.1"/>
    <property type="molecule type" value="Genomic_DNA"/>
</dbReference>
<dbReference type="KEGG" id="clu:CLUG_05587"/>
<organism evidence="1 2">
    <name type="scientific">Clavispora lusitaniae (strain ATCC 42720)</name>
    <name type="common">Yeast</name>
    <name type="synonym">Candida lusitaniae</name>
    <dbReference type="NCBI Taxonomy" id="306902"/>
    <lineage>
        <taxon>Eukaryota</taxon>
        <taxon>Fungi</taxon>
        <taxon>Dikarya</taxon>
        <taxon>Ascomycota</taxon>
        <taxon>Saccharomycotina</taxon>
        <taxon>Pichiomycetes</taxon>
        <taxon>Metschnikowiaceae</taxon>
        <taxon>Clavispora</taxon>
    </lineage>
</organism>
<protein>
    <submittedName>
        <fullName evidence="1">Uncharacterized protein</fullName>
    </submittedName>
</protein>
<dbReference type="AlphaFoldDB" id="C4YBK9"/>
<dbReference type="HOGENOM" id="CLU_1722180_0_0_1"/>
<proteinExistence type="predicted"/>
<sequence length="152" mass="16993">MHGLKKPCAIMSCADNCMAYQVRFLFLVLLLIRYLHTSSNTSSLKSNSKGSSFLYNSQRPSRCITTCFAIWDLDHRNKHSKRRTKNRSHDASSDASAPIINAQMGKITFSLQGWSMSFTAAFTMSCKSTALVPGKSILRSNMIDARRTTLAM</sequence>
<dbReference type="InParanoid" id="C4YBK9"/>
<evidence type="ECO:0000313" key="2">
    <source>
        <dbReference type="Proteomes" id="UP000007703"/>
    </source>
</evidence>